<comment type="subcellular location">
    <subcellularLocation>
        <location evidence="1 9">Cell inner membrane</location>
        <topology evidence="1 9">Multi-pass membrane protein</topology>
    </subcellularLocation>
</comment>
<evidence type="ECO:0000256" key="4">
    <source>
        <dbReference type="ARBA" id="ARBA00022519"/>
    </source>
</evidence>
<dbReference type="EMBL" id="BMFC01000008">
    <property type="protein sequence ID" value="GGC11753.1"/>
    <property type="molecule type" value="Genomic_DNA"/>
</dbReference>
<dbReference type="Pfam" id="PF04290">
    <property type="entry name" value="DctQ"/>
    <property type="match status" value="1"/>
</dbReference>
<dbReference type="PANTHER" id="PTHR35011">
    <property type="entry name" value="2,3-DIKETO-L-GULONATE TRAP TRANSPORTER SMALL PERMEASE PROTEIN YIAM"/>
    <property type="match status" value="1"/>
</dbReference>
<feature type="transmembrane region" description="Helical" evidence="9">
    <location>
        <begin position="44"/>
        <end position="67"/>
    </location>
</feature>
<reference evidence="13" key="1">
    <citation type="journal article" date="2019" name="Int. J. Syst. Evol. Microbiol.">
        <title>The Global Catalogue of Microorganisms (GCM) 10K type strain sequencing project: providing services to taxonomists for standard genome sequencing and annotation.</title>
        <authorList>
            <consortium name="The Broad Institute Genomics Platform"/>
            <consortium name="The Broad Institute Genome Sequencing Center for Infectious Disease"/>
            <person name="Wu L."/>
            <person name="Ma J."/>
        </authorList>
    </citation>
    <scope>NUCLEOTIDE SEQUENCE [LARGE SCALE GENOMIC DNA]</scope>
    <source>
        <strain evidence="13">CGMCC 1.12478</strain>
    </source>
</reference>
<keyword evidence="4 9" id="KW-0997">Cell inner membrane</keyword>
<feature type="transmembrane region" description="Helical" evidence="9">
    <location>
        <begin position="157"/>
        <end position="175"/>
    </location>
</feature>
<comment type="function">
    <text evidence="9">Part of the tripartite ATP-independent periplasmic (TRAP) transport system.</text>
</comment>
<proteinExistence type="inferred from homology"/>
<evidence type="ECO:0000259" key="11">
    <source>
        <dbReference type="Pfam" id="PF04290"/>
    </source>
</evidence>
<comment type="caution">
    <text evidence="12">The sequence shown here is derived from an EMBL/GenBank/DDBJ whole genome shotgun (WGS) entry which is preliminary data.</text>
</comment>
<comment type="similarity">
    <text evidence="8 9">Belongs to the TRAP transporter small permease family.</text>
</comment>
<keyword evidence="2 9" id="KW-0813">Transport</keyword>
<keyword evidence="3" id="KW-1003">Cell membrane</keyword>
<name>A0ABQ1KYK3_9RHOB</name>
<sequence>MQQGFRRDNTAEPLNRHTEKGKGNGLRMERLKTLAGWGERGAEVILGLILGSLFVSFLIQIVFRYLLNLPLGWTVEFVSIAWLWGILFGYAFVVRESDVIRLDIIYAALPSWARRALDVITGTICAGIFLWTLPQVWGYIDFMSIEKTSYMKIRFDYVFAIYVPFALSVVIRCGMSIWRGLTGAGPAFETPKTAGTHDYE</sequence>
<keyword evidence="7 9" id="KW-0472">Membrane</keyword>
<evidence type="ECO:0000256" key="1">
    <source>
        <dbReference type="ARBA" id="ARBA00004429"/>
    </source>
</evidence>
<feature type="transmembrane region" description="Helical" evidence="9">
    <location>
        <begin position="115"/>
        <end position="137"/>
    </location>
</feature>
<organism evidence="12 13">
    <name type="scientific">Marivita lacus</name>
    <dbReference type="NCBI Taxonomy" id="1323742"/>
    <lineage>
        <taxon>Bacteria</taxon>
        <taxon>Pseudomonadati</taxon>
        <taxon>Pseudomonadota</taxon>
        <taxon>Alphaproteobacteria</taxon>
        <taxon>Rhodobacterales</taxon>
        <taxon>Roseobacteraceae</taxon>
        <taxon>Marivita</taxon>
    </lineage>
</organism>
<evidence type="ECO:0000256" key="3">
    <source>
        <dbReference type="ARBA" id="ARBA00022475"/>
    </source>
</evidence>
<dbReference type="InterPro" id="IPR055348">
    <property type="entry name" value="DctQ"/>
</dbReference>
<evidence type="ECO:0000313" key="12">
    <source>
        <dbReference type="EMBL" id="GGC11753.1"/>
    </source>
</evidence>
<gene>
    <name evidence="12" type="ORF">GCM10011363_30480</name>
</gene>
<evidence type="ECO:0000256" key="6">
    <source>
        <dbReference type="ARBA" id="ARBA00022989"/>
    </source>
</evidence>
<dbReference type="InterPro" id="IPR007387">
    <property type="entry name" value="TRAP_DctQ"/>
</dbReference>
<dbReference type="PANTHER" id="PTHR35011:SF2">
    <property type="entry name" value="2,3-DIKETO-L-GULONATE TRAP TRANSPORTER SMALL PERMEASE PROTEIN YIAM"/>
    <property type="match status" value="1"/>
</dbReference>
<accession>A0ABQ1KYK3</accession>
<evidence type="ECO:0000256" key="10">
    <source>
        <dbReference type="SAM" id="MobiDB-lite"/>
    </source>
</evidence>
<dbReference type="Proteomes" id="UP000645462">
    <property type="component" value="Unassembled WGS sequence"/>
</dbReference>
<feature type="region of interest" description="Disordered" evidence="10">
    <location>
        <begin position="1"/>
        <end position="24"/>
    </location>
</feature>
<feature type="domain" description="Tripartite ATP-independent periplasmic transporters DctQ component" evidence="11">
    <location>
        <begin position="54"/>
        <end position="182"/>
    </location>
</feature>
<comment type="subunit">
    <text evidence="9">The complex comprises the extracytoplasmic solute receptor protein and the two transmembrane proteins.</text>
</comment>
<protein>
    <recommendedName>
        <fullName evidence="9">TRAP transporter small permease protein</fullName>
    </recommendedName>
</protein>
<evidence type="ECO:0000256" key="9">
    <source>
        <dbReference type="RuleBase" id="RU369079"/>
    </source>
</evidence>
<evidence type="ECO:0000256" key="5">
    <source>
        <dbReference type="ARBA" id="ARBA00022692"/>
    </source>
</evidence>
<evidence type="ECO:0000313" key="13">
    <source>
        <dbReference type="Proteomes" id="UP000645462"/>
    </source>
</evidence>
<keyword evidence="13" id="KW-1185">Reference proteome</keyword>
<dbReference type="RefSeq" id="WP_229747849.1">
    <property type="nucleotide sequence ID" value="NZ_BMFC01000008.1"/>
</dbReference>
<keyword evidence="6 9" id="KW-1133">Transmembrane helix</keyword>
<evidence type="ECO:0000256" key="7">
    <source>
        <dbReference type="ARBA" id="ARBA00023136"/>
    </source>
</evidence>
<evidence type="ECO:0000256" key="8">
    <source>
        <dbReference type="ARBA" id="ARBA00038436"/>
    </source>
</evidence>
<evidence type="ECO:0000256" key="2">
    <source>
        <dbReference type="ARBA" id="ARBA00022448"/>
    </source>
</evidence>
<feature type="transmembrane region" description="Helical" evidence="9">
    <location>
        <begin position="73"/>
        <end position="94"/>
    </location>
</feature>
<keyword evidence="5 9" id="KW-0812">Transmembrane</keyword>